<proteinExistence type="inferred from homology"/>
<feature type="non-terminal residue" evidence="5">
    <location>
        <position position="1"/>
    </location>
</feature>
<name>A0A5J9VQY5_9POAL</name>
<reference evidence="5 6" key="1">
    <citation type="journal article" date="2019" name="Sci. Rep.">
        <title>A high-quality genome of Eragrostis curvula grass provides insights into Poaceae evolution and supports new strategies to enhance forage quality.</title>
        <authorList>
            <person name="Carballo J."/>
            <person name="Santos B.A.C.M."/>
            <person name="Zappacosta D."/>
            <person name="Garbus I."/>
            <person name="Selva J.P."/>
            <person name="Gallo C.A."/>
            <person name="Diaz A."/>
            <person name="Albertini E."/>
            <person name="Caccamo M."/>
            <person name="Echenique V."/>
        </authorList>
    </citation>
    <scope>NUCLEOTIDE SEQUENCE [LARGE SCALE GENOMIC DNA]</scope>
    <source>
        <strain evidence="6">cv. Victoria</strain>
        <tissue evidence="5">Leaf</tissue>
    </source>
</reference>
<dbReference type="OrthoDB" id="1908565at2759"/>
<dbReference type="InterPro" id="IPR005202">
    <property type="entry name" value="TF_GRAS"/>
</dbReference>
<evidence type="ECO:0000256" key="3">
    <source>
        <dbReference type="PROSITE-ProRule" id="PRU01191"/>
    </source>
</evidence>
<dbReference type="Proteomes" id="UP000324897">
    <property type="component" value="Chromosome 4"/>
</dbReference>
<dbReference type="AlphaFoldDB" id="A0A5J9VQY5"/>
<evidence type="ECO:0000313" key="5">
    <source>
        <dbReference type="EMBL" id="TVU37937.1"/>
    </source>
</evidence>
<keyword evidence="1" id="KW-0805">Transcription regulation</keyword>
<feature type="region of interest" description="Leucine repeat II (LRII)" evidence="3">
    <location>
        <begin position="358"/>
        <end position="390"/>
    </location>
</feature>
<dbReference type="PANTHER" id="PTHR31636">
    <property type="entry name" value="OSJNBA0084A10.13 PROTEIN-RELATED"/>
    <property type="match status" value="1"/>
</dbReference>
<feature type="region of interest" description="Disordered" evidence="4">
    <location>
        <begin position="1"/>
        <end position="23"/>
    </location>
</feature>
<dbReference type="Pfam" id="PF03514">
    <property type="entry name" value="GRAS"/>
    <property type="match status" value="2"/>
</dbReference>
<dbReference type="Gramene" id="TVU37937">
    <property type="protein sequence ID" value="TVU37937"/>
    <property type="gene ID" value="EJB05_11282"/>
</dbReference>
<evidence type="ECO:0000256" key="4">
    <source>
        <dbReference type="SAM" id="MobiDB-lite"/>
    </source>
</evidence>
<feature type="short sequence motif" description="VHIID" evidence="3">
    <location>
        <begin position="306"/>
        <end position="310"/>
    </location>
</feature>
<keyword evidence="2" id="KW-0804">Transcription</keyword>
<comment type="caution">
    <text evidence="3">Lacks conserved residue(s) required for the propagation of feature annotation.</text>
</comment>
<comment type="similarity">
    <text evidence="3">Belongs to the GRAS family.</text>
</comment>
<evidence type="ECO:0000256" key="1">
    <source>
        <dbReference type="ARBA" id="ARBA00023015"/>
    </source>
</evidence>
<comment type="caution">
    <text evidence="5">The sequence shown here is derived from an EMBL/GenBank/DDBJ whole genome shotgun (WGS) entry which is preliminary data.</text>
</comment>
<feature type="compositionally biased region" description="Acidic residues" evidence="4">
    <location>
        <begin position="1"/>
        <end position="10"/>
    </location>
</feature>
<protein>
    <submittedName>
        <fullName evidence="5">Uncharacterized protein</fullName>
    </submittedName>
</protein>
<dbReference type="PROSITE" id="PS50985">
    <property type="entry name" value="GRAS"/>
    <property type="match status" value="1"/>
</dbReference>
<keyword evidence="6" id="KW-1185">Reference proteome</keyword>
<feature type="region of interest" description="Disordered" evidence="4">
    <location>
        <begin position="41"/>
        <end position="149"/>
    </location>
</feature>
<gene>
    <name evidence="5" type="ORF">EJB05_11282</name>
</gene>
<evidence type="ECO:0000256" key="2">
    <source>
        <dbReference type="ARBA" id="ARBA00023163"/>
    </source>
</evidence>
<accession>A0A5J9VQY5</accession>
<feature type="region of interest" description="SAW" evidence="3">
    <location>
        <begin position="493"/>
        <end position="560"/>
    </location>
</feature>
<sequence length="562" mass="58847">MSREREDEEPAAATSSSSAPDWLDDPIAFLASDLDLVGFDSYGWLPASTAPEQHDAGSMLVETPPYQSTLPLSQPGPGPVASCAAPSPVTSPEELGHPKKRKSPQHMTSPGQSSRRRQVGSEPPDKAGSSCGSRKPSKKGSAKGGAGAAGLDRDARWAEQLLNPCAAAIESGNLPRAQHLLYVLGELASFSSGDANHRLAAHGLRTLALRLPAAVGAAAAASVKMPTPTSLECPAPVSFALVEPRIFRAALIRFHEASPWFAVPNALANAAIIAQVAAAATTTATRGGVAAASTELEPPRRRSKILHVVDLGVSHGVQWPTLLDALARVPRGATPPSVRLTVAGPAATPQPAPFSASPPGYDCSPQLLRYARSINLDLTIDHAPCLDTLHGVTAAPGEVRVVCVQFRLSHATADEQAAVLQKVRSLNPELVVLAELDGGGVRSDGSATSEFAARLDLLWSFLESTAAAFKGKDVDERLVMEAEAGTALTTTAARRVHGREAWRARMAAAGFAEAAFGSEAVETAKALLRKYDGGWELAPPSPSVGLRWKGQPVSFCSLWRPV</sequence>
<evidence type="ECO:0000313" key="6">
    <source>
        <dbReference type="Proteomes" id="UP000324897"/>
    </source>
</evidence>
<dbReference type="EMBL" id="RWGY01000007">
    <property type="protein sequence ID" value="TVU37937.1"/>
    <property type="molecule type" value="Genomic_DNA"/>
</dbReference>
<organism evidence="5 6">
    <name type="scientific">Eragrostis curvula</name>
    <name type="common">weeping love grass</name>
    <dbReference type="NCBI Taxonomy" id="38414"/>
    <lineage>
        <taxon>Eukaryota</taxon>
        <taxon>Viridiplantae</taxon>
        <taxon>Streptophyta</taxon>
        <taxon>Embryophyta</taxon>
        <taxon>Tracheophyta</taxon>
        <taxon>Spermatophyta</taxon>
        <taxon>Magnoliopsida</taxon>
        <taxon>Liliopsida</taxon>
        <taxon>Poales</taxon>
        <taxon>Poaceae</taxon>
        <taxon>PACMAD clade</taxon>
        <taxon>Chloridoideae</taxon>
        <taxon>Eragrostideae</taxon>
        <taxon>Eragrostidinae</taxon>
        <taxon>Eragrostis</taxon>
    </lineage>
</organism>